<dbReference type="GO" id="GO:0016020">
    <property type="term" value="C:membrane"/>
    <property type="evidence" value="ECO:0007669"/>
    <property type="project" value="GOC"/>
</dbReference>
<dbReference type="GO" id="GO:0009245">
    <property type="term" value="P:lipid A biosynthetic process"/>
    <property type="evidence" value="ECO:0007669"/>
    <property type="project" value="UniProtKB-UniRule"/>
</dbReference>
<comment type="caution">
    <text evidence="9">The sequence shown here is derived from an EMBL/GenBank/DDBJ whole genome shotgun (WGS) entry which is preliminary data.</text>
</comment>
<comment type="pathway">
    <text evidence="7">Bacterial outer membrane biogenesis; LPS lipid A biosynthesis.</text>
</comment>
<dbReference type="NCBIfam" id="NF002060">
    <property type="entry name" value="PRK00892.1"/>
    <property type="match status" value="1"/>
</dbReference>
<dbReference type="InterPro" id="IPR020573">
    <property type="entry name" value="UDP_GlcNAc_AcTrfase_non-rep"/>
</dbReference>
<dbReference type="Proteomes" id="UP000318509">
    <property type="component" value="Unassembled WGS sequence"/>
</dbReference>
<keyword evidence="2 7" id="KW-0441">Lipid A biosynthesis</keyword>
<dbReference type="Gene3D" id="2.160.10.10">
    <property type="entry name" value="Hexapeptide repeat proteins"/>
    <property type="match status" value="1"/>
</dbReference>
<gene>
    <name evidence="7 9" type="primary">lpxD</name>
    <name evidence="9" type="ORF">E6H00_06050</name>
</gene>
<dbReference type="PANTHER" id="PTHR43378:SF2">
    <property type="entry name" value="UDP-3-O-ACYLGLUCOSAMINE N-ACYLTRANSFERASE 1, MITOCHONDRIAL-RELATED"/>
    <property type="match status" value="1"/>
</dbReference>
<evidence type="ECO:0000256" key="6">
    <source>
        <dbReference type="ARBA" id="ARBA00023315"/>
    </source>
</evidence>
<keyword evidence="1 7" id="KW-0444">Lipid biosynthesis</keyword>
<comment type="function">
    <text evidence="7">Catalyzes the N-acylation of UDP-3-O-acylglucosamine using 3-hydroxyacyl-ACP as the acyl donor. Is involved in the biosynthesis of lipid A, a phosphorylated glycolipid that anchors the lipopolysaccharide to the outer membrane of the cell.</text>
</comment>
<evidence type="ECO:0000256" key="5">
    <source>
        <dbReference type="ARBA" id="ARBA00023098"/>
    </source>
</evidence>
<dbReference type="GO" id="GO:0103118">
    <property type="term" value="F:UDP-3-O-[(3R)-3-hydroxyacyl]-glucosamine N-acyltransferase activity"/>
    <property type="evidence" value="ECO:0007669"/>
    <property type="project" value="UniProtKB-EC"/>
</dbReference>
<dbReference type="InterPro" id="IPR011004">
    <property type="entry name" value="Trimer_LpxA-like_sf"/>
</dbReference>
<dbReference type="GO" id="GO:0016410">
    <property type="term" value="F:N-acyltransferase activity"/>
    <property type="evidence" value="ECO:0007669"/>
    <property type="project" value="InterPro"/>
</dbReference>
<feature type="active site" description="Proton acceptor" evidence="7">
    <location>
        <position position="235"/>
    </location>
</feature>
<dbReference type="UniPathway" id="UPA00973"/>
<name>A0A537K4U9_9BACT</name>
<dbReference type="PANTHER" id="PTHR43378">
    <property type="entry name" value="UDP-3-O-ACYLGLUCOSAMINE N-ACYLTRANSFERASE"/>
    <property type="match status" value="1"/>
</dbReference>
<dbReference type="CDD" id="cd03352">
    <property type="entry name" value="LbH_LpxD"/>
    <property type="match status" value="1"/>
</dbReference>
<keyword evidence="3 7" id="KW-0808">Transferase</keyword>
<evidence type="ECO:0000256" key="7">
    <source>
        <dbReference type="HAMAP-Rule" id="MF_00523"/>
    </source>
</evidence>
<dbReference type="EMBL" id="VBAK01000107">
    <property type="protein sequence ID" value="TMI90780.1"/>
    <property type="molecule type" value="Genomic_DNA"/>
</dbReference>
<keyword evidence="5 7" id="KW-0443">Lipid metabolism</keyword>
<evidence type="ECO:0000256" key="4">
    <source>
        <dbReference type="ARBA" id="ARBA00022737"/>
    </source>
</evidence>
<dbReference type="Gene3D" id="3.40.1390.10">
    <property type="entry name" value="MurE/MurF, N-terminal domain"/>
    <property type="match status" value="1"/>
</dbReference>
<dbReference type="InterPro" id="IPR007691">
    <property type="entry name" value="LpxD"/>
</dbReference>
<evidence type="ECO:0000313" key="10">
    <source>
        <dbReference type="Proteomes" id="UP000318509"/>
    </source>
</evidence>
<comment type="catalytic activity">
    <reaction evidence="7">
        <text>a UDP-3-O-[(3R)-3-hydroxyacyl]-alpha-D-glucosamine + a (3R)-hydroxyacyl-[ACP] = a UDP-2-N,3-O-bis[(3R)-3-hydroxyacyl]-alpha-D-glucosamine + holo-[ACP] + H(+)</text>
        <dbReference type="Rhea" id="RHEA:53836"/>
        <dbReference type="Rhea" id="RHEA-COMP:9685"/>
        <dbReference type="Rhea" id="RHEA-COMP:9945"/>
        <dbReference type="ChEBI" id="CHEBI:15378"/>
        <dbReference type="ChEBI" id="CHEBI:64479"/>
        <dbReference type="ChEBI" id="CHEBI:78827"/>
        <dbReference type="ChEBI" id="CHEBI:137740"/>
        <dbReference type="ChEBI" id="CHEBI:137748"/>
        <dbReference type="EC" id="2.3.1.191"/>
    </reaction>
</comment>
<dbReference type="SUPFAM" id="SSF51161">
    <property type="entry name" value="Trimeric LpxA-like enzymes"/>
    <property type="match status" value="1"/>
</dbReference>
<comment type="subunit">
    <text evidence="7">Homotrimer.</text>
</comment>
<evidence type="ECO:0000313" key="9">
    <source>
        <dbReference type="EMBL" id="TMI90780.1"/>
    </source>
</evidence>
<protein>
    <recommendedName>
        <fullName evidence="7">UDP-3-O-acylglucosamine N-acyltransferase</fullName>
        <ecNumber evidence="7">2.3.1.191</ecNumber>
    </recommendedName>
</protein>
<dbReference type="AlphaFoldDB" id="A0A537K4U9"/>
<dbReference type="Pfam" id="PF00132">
    <property type="entry name" value="Hexapep"/>
    <property type="match status" value="3"/>
</dbReference>
<dbReference type="HAMAP" id="MF_00523">
    <property type="entry name" value="LpxD"/>
    <property type="match status" value="1"/>
</dbReference>
<accession>A0A537K4U9</accession>
<reference evidence="9 10" key="1">
    <citation type="journal article" date="2019" name="Nat. Microbiol.">
        <title>Mediterranean grassland soil C-N compound turnover is dependent on rainfall and depth, and is mediated by genomically divergent microorganisms.</title>
        <authorList>
            <person name="Diamond S."/>
            <person name="Andeer P.F."/>
            <person name="Li Z."/>
            <person name="Crits-Christoph A."/>
            <person name="Burstein D."/>
            <person name="Anantharaman K."/>
            <person name="Lane K.R."/>
            <person name="Thomas B.C."/>
            <person name="Pan C."/>
            <person name="Northen T.R."/>
            <person name="Banfield J.F."/>
        </authorList>
    </citation>
    <scope>NUCLEOTIDE SEQUENCE [LARGE SCALE GENOMIC DNA]</scope>
    <source>
        <strain evidence="9">NP_3</strain>
    </source>
</reference>
<feature type="domain" description="UDP-3-O-[3-hydroxymyristoyl] glucosamine N-acyltransferase non-repeat region" evidence="8">
    <location>
        <begin position="20"/>
        <end position="83"/>
    </location>
</feature>
<dbReference type="InterPro" id="IPR001451">
    <property type="entry name" value="Hexapep"/>
</dbReference>
<dbReference type="Pfam" id="PF04613">
    <property type="entry name" value="LpxD"/>
    <property type="match status" value="1"/>
</dbReference>
<evidence type="ECO:0000256" key="2">
    <source>
        <dbReference type="ARBA" id="ARBA00022556"/>
    </source>
</evidence>
<sequence length="338" mass="35616">MRLDALAQRVGGELAGDPGLEVHQVAPPEDARPGTVVVVTDPRRLRQVEAAGAAVILPHDAPPTRLPAIRVASVRLALALALRALAPRTAPPAGIHPTCVRGARVTVGAECSLGPYVVVGNDVTLGDRVQAHAHVVIEDDVQIGPDSILHAQATIRRGSRLGARVVVQSGAVVGSDGFGYAQDAERRHIHIPQIGRVVIEDDVEIGANTTVDRAMLGVTRIGRGTKLDNLVHIAHNVQIGEDVAIAAAVFVAGSARIGNRVLIGGWVGVRDHAVIGDDAIVHADTGVSEDVAPGDVVAGHPAWPARSQRRAEAAYRRLPELVRGFRELTRRLRRLEGG</sequence>
<evidence type="ECO:0000256" key="1">
    <source>
        <dbReference type="ARBA" id="ARBA00022516"/>
    </source>
</evidence>
<proteinExistence type="inferred from homology"/>
<evidence type="ECO:0000256" key="3">
    <source>
        <dbReference type="ARBA" id="ARBA00022679"/>
    </source>
</evidence>
<keyword evidence="6 7" id="KW-0012">Acyltransferase</keyword>
<dbReference type="NCBIfam" id="TIGR01853">
    <property type="entry name" value="lipid_A_lpxD"/>
    <property type="match status" value="1"/>
</dbReference>
<evidence type="ECO:0000259" key="8">
    <source>
        <dbReference type="Pfam" id="PF04613"/>
    </source>
</evidence>
<comment type="similarity">
    <text evidence="7">Belongs to the transferase hexapeptide repeat family. LpxD subfamily.</text>
</comment>
<keyword evidence="4 7" id="KW-0677">Repeat</keyword>
<dbReference type="EC" id="2.3.1.191" evidence="7"/>
<organism evidence="9 10">
    <name type="scientific">Candidatus Segetimicrobium genomatis</name>
    <dbReference type="NCBI Taxonomy" id="2569760"/>
    <lineage>
        <taxon>Bacteria</taxon>
        <taxon>Bacillati</taxon>
        <taxon>Candidatus Sysuimicrobiota</taxon>
        <taxon>Candidatus Sysuimicrobiia</taxon>
        <taxon>Candidatus Sysuimicrobiales</taxon>
        <taxon>Candidatus Segetimicrobiaceae</taxon>
        <taxon>Candidatus Segetimicrobium</taxon>
    </lineage>
</organism>